<evidence type="ECO:0000259" key="9">
    <source>
        <dbReference type="PROSITE" id="PS50893"/>
    </source>
</evidence>
<evidence type="ECO:0008006" key="13">
    <source>
        <dbReference type="Google" id="ProtNLM"/>
    </source>
</evidence>
<dbReference type="EMBL" id="JAPFFF010000012">
    <property type="protein sequence ID" value="KAK8875367.1"/>
    <property type="molecule type" value="Genomic_DNA"/>
</dbReference>
<evidence type="ECO:0000256" key="7">
    <source>
        <dbReference type="ARBA" id="ARBA00023136"/>
    </source>
</evidence>
<evidence type="ECO:0000256" key="2">
    <source>
        <dbReference type="ARBA" id="ARBA00007577"/>
    </source>
</evidence>
<feature type="transmembrane region" description="Helical" evidence="8">
    <location>
        <begin position="146"/>
        <end position="170"/>
    </location>
</feature>
<comment type="subcellular location">
    <subcellularLocation>
        <location evidence="1">Membrane</location>
        <topology evidence="1">Multi-pass membrane protein</topology>
    </subcellularLocation>
</comment>
<feature type="transmembrane region" description="Helical" evidence="8">
    <location>
        <begin position="257"/>
        <end position="279"/>
    </location>
</feature>
<keyword evidence="7 8" id="KW-0472">Membrane</keyword>
<evidence type="ECO:0000256" key="6">
    <source>
        <dbReference type="ARBA" id="ARBA00022989"/>
    </source>
</evidence>
<dbReference type="Gene3D" id="3.40.50.300">
    <property type="entry name" value="P-loop containing nucleotide triphosphate hydrolases"/>
    <property type="match status" value="1"/>
</dbReference>
<name>A0ABR2JC20_9EUKA</name>
<feature type="transmembrane region" description="Helical" evidence="8">
    <location>
        <begin position="177"/>
        <end position="194"/>
    </location>
</feature>
<dbReference type="Pfam" id="PF00005">
    <property type="entry name" value="ABC_tran"/>
    <property type="match status" value="1"/>
</dbReference>
<organism evidence="11 12">
    <name type="scientific">Tritrichomonas musculus</name>
    <dbReference type="NCBI Taxonomy" id="1915356"/>
    <lineage>
        <taxon>Eukaryota</taxon>
        <taxon>Metamonada</taxon>
        <taxon>Parabasalia</taxon>
        <taxon>Tritrichomonadida</taxon>
        <taxon>Tritrichomonadidae</taxon>
        <taxon>Tritrichomonas</taxon>
    </lineage>
</organism>
<dbReference type="SUPFAM" id="SSF52540">
    <property type="entry name" value="P-loop containing nucleoside triphosphate hydrolases"/>
    <property type="match status" value="1"/>
</dbReference>
<dbReference type="InterPro" id="IPR011527">
    <property type="entry name" value="ABC1_TM_dom"/>
</dbReference>
<evidence type="ECO:0000256" key="4">
    <source>
        <dbReference type="ARBA" id="ARBA00022741"/>
    </source>
</evidence>
<dbReference type="InterPro" id="IPR017871">
    <property type="entry name" value="ABC_transporter-like_CS"/>
</dbReference>
<dbReference type="InterPro" id="IPR039421">
    <property type="entry name" value="Type_1_exporter"/>
</dbReference>
<reference evidence="11 12" key="1">
    <citation type="submission" date="2024-04" db="EMBL/GenBank/DDBJ databases">
        <title>Tritrichomonas musculus Genome.</title>
        <authorList>
            <person name="Alves-Ferreira E."/>
            <person name="Grigg M."/>
            <person name="Lorenzi H."/>
            <person name="Galac M."/>
        </authorList>
    </citation>
    <scope>NUCLEOTIDE SEQUENCE [LARGE SCALE GENOMIC DNA]</scope>
    <source>
        <strain evidence="11 12">EAF2021</strain>
    </source>
</reference>
<sequence length="589" mass="65017">MGFAGAGFKDEAIEGARTGGEFRRIIKYFKDKALLILSLIISGICGVSAMLLLVVNKKAVSLFEDSDFLGATADVLKTGAWVSAVIISCQVAANTCQAIVAPLFLVDVRKKLYTALMYADIAFFDKHSYGGMVSRISEGVAYIKDVYVSLLFIAINAICASLSGFIVALVYGWKETLMFIAFPIGLAIELWLGLKWANYVYDKFEKAGTAATEKAVAVVTEFRTVKSFDQELNEAEIFKKDLKDEEAILIKVSLVKAFIRMLGICIMSAMMLTVTWYMMREMVKDPERIGMFEMSSIIMGISVLAVGIFSALSITDDFQQAQEAARNVCAIIELEPTIKYDQGQIVDNIRGDIEFRDVGFKYGGCENWAVRHLSFKLEAGKTYAFVGESGCGKSTTLQLLQRFYDVNEGAILIDGIDIRDMSPKSLRKGISIVPQSPVLFTMSIADNIRYGRIDATEDEVAQAAVTGNAHNFIMELPDNYRTMVAQTSLSGGQKQRICISRAILSPTPILLLDEATAALDTESEQLVQQSLETFRHGKTSIMVAHRLATVTHADEILVYQDGKIAERGPHKELVKQNGIYADLVKYQLQ</sequence>
<keyword evidence="6 8" id="KW-1133">Transmembrane helix</keyword>
<dbReference type="InterPro" id="IPR027417">
    <property type="entry name" value="P-loop_NTPase"/>
</dbReference>
<keyword evidence="3 8" id="KW-0812">Transmembrane</keyword>
<dbReference type="Proteomes" id="UP001470230">
    <property type="component" value="Unassembled WGS sequence"/>
</dbReference>
<evidence type="ECO:0000259" key="10">
    <source>
        <dbReference type="PROSITE" id="PS50929"/>
    </source>
</evidence>
<dbReference type="PROSITE" id="PS00211">
    <property type="entry name" value="ABC_TRANSPORTER_1"/>
    <property type="match status" value="1"/>
</dbReference>
<feature type="transmembrane region" description="Helical" evidence="8">
    <location>
        <begin position="33"/>
        <end position="55"/>
    </location>
</feature>
<dbReference type="InterPro" id="IPR003439">
    <property type="entry name" value="ABC_transporter-like_ATP-bd"/>
</dbReference>
<evidence type="ECO:0000256" key="1">
    <source>
        <dbReference type="ARBA" id="ARBA00004141"/>
    </source>
</evidence>
<comment type="caution">
    <text evidence="11">The sequence shown here is derived from an EMBL/GenBank/DDBJ whole genome shotgun (WGS) entry which is preliminary data.</text>
</comment>
<keyword evidence="5" id="KW-0067">ATP-binding</keyword>
<keyword evidence="12" id="KW-1185">Reference proteome</keyword>
<evidence type="ECO:0000256" key="5">
    <source>
        <dbReference type="ARBA" id="ARBA00022840"/>
    </source>
</evidence>
<evidence type="ECO:0000313" key="12">
    <source>
        <dbReference type="Proteomes" id="UP001470230"/>
    </source>
</evidence>
<feature type="domain" description="ABC transmembrane type-1" evidence="10">
    <location>
        <begin position="36"/>
        <end position="320"/>
    </location>
</feature>
<proteinExistence type="inferred from homology"/>
<accession>A0ABR2JC20</accession>
<dbReference type="InterPro" id="IPR003593">
    <property type="entry name" value="AAA+_ATPase"/>
</dbReference>
<dbReference type="SMART" id="SM00382">
    <property type="entry name" value="AAA"/>
    <property type="match status" value="1"/>
</dbReference>
<comment type="similarity">
    <text evidence="2">Belongs to the ABC transporter superfamily. ABCB family. Multidrug resistance exporter (TC 3.A.1.201) subfamily.</text>
</comment>
<gene>
    <name evidence="11" type="ORF">M9Y10_005532</name>
</gene>
<feature type="domain" description="ABC transporter" evidence="9">
    <location>
        <begin position="353"/>
        <end position="586"/>
    </location>
</feature>
<keyword evidence="4" id="KW-0547">Nucleotide-binding</keyword>
<evidence type="ECO:0000256" key="3">
    <source>
        <dbReference type="ARBA" id="ARBA00022692"/>
    </source>
</evidence>
<feature type="transmembrane region" description="Helical" evidence="8">
    <location>
        <begin position="291"/>
        <end position="312"/>
    </location>
</feature>
<dbReference type="Pfam" id="PF00664">
    <property type="entry name" value="ABC_membrane"/>
    <property type="match status" value="1"/>
</dbReference>
<dbReference type="Gene3D" id="1.20.1560.10">
    <property type="entry name" value="ABC transporter type 1, transmembrane domain"/>
    <property type="match status" value="1"/>
</dbReference>
<dbReference type="PROSITE" id="PS50929">
    <property type="entry name" value="ABC_TM1F"/>
    <property type="match status" value="1"/>
</dbReference>
<protein>
    <recommendedName>
        <fullName evidence="13">ABC transporter family protein</fullName>
    </recommendedName>
</protein>
<evidence type="ECO:0000313" key="11">
    <source>
        <dbReference type="EMBL" id="KAK8875367.1"/>
    </source>
</evidence>
<evidence type="ECO:0000256" key="8">
    <source>
        <dbReference type="SAM" id="Phobius"/>
    </source>
</evidence>
<dbReference type="InterPro" id="IPR036640">
    <property type="entry name" value="ABC1_TM_sf"/>
</dbReference>
<dbReference type="PANTHER" id="PTHR43394:SF27">
    <property type="entry name" value="ATP-DEPENDENT TRANSLOCASE ABCB1-LIKE"/>
    <property type="match status" value="1"/>
</dbReference>
<dbReference type="PROSITE" id="PS50893">
    <property type="entry name" value="ABC_TRANSPORTER_2"/>
    <property type="match status" value="1"/>
</dbReference>
<dbReference type="SUPFAM" id="SSF90123">
    <property type="entry name" value="ABC transporter transmembrane region"/>
    <property type="match status" value="1"/>
</dbReference>
<dbReference type="PANTHER" id="PTHR43394">
    <property type="entry name" value="ATP-DEPENDENT PERMEASE MDL1, MITOCHONDRIAL"/>
    <property type="match status" value="1"/>
</dbReference>